<gene>
    <name evidence="2" type="ORF">BOTCAL_0678g00010</name>
</gene>
<evidence type="ECO:0000313" key="3">
    <source>
        <dbReference type="Proteomes" id="UP000297299"/>
    </source>
</evidence>
<accession>A0A4Y8CHY7</accession>
<feature type="region of interest" description="Disordered" evidence="1">
    <location>
        <begin position="60"/>
        <end position="131"/>
    </location>
</feature>
<organism evidence="2 3">
    <name type="scientific">Botryotinia calthae</name>
    <dbReference type="NCBI Taxonomy" id="38488"/>
    <lineage>
        <taxon>Eukaryota</taxon>
        <taxon>Fungi</taxon>
        <taxon>Dikarya</taxon>
        <taxon>Ascomycota</taxon>
        <taxon>Pezizomycotina</taxon>
        <taxon>Leotiomycetes</taxon>
        <taxon>Helotiales</taxon>
        <taxon>Sclerotiniaceae</taxon>
        <taxon>Botryotinia</taxon>
    </lineage>
</organism>
<feature type="compositionally biased region" description="Polar residues" evidence="1">
    <location>
        <begin position="9"/>
        <end position="18"/>
    </location>
</feature>
<dbReference type="EMBL" id="PHWZ01000674">
    <property type="protein sequence ID" value="TEY33328.1"/>
    <property type="molecule type" value="Genomic_DNA"/>
</dbReference>
<evidence type="ECO:0000256" key="1">
    <source>
        <dbReference type="SAM" id="MobiDB-lite"/>
    </source>
</evidence>
<sequence>MPPYAINPRITTGKPNHPNNHKPARKIDYPYEIPPPDRNASEYRGSKYSEKYAQHRYHWVELSSWNDTETGQAERREEEEKRARKKRAEKKQQKEDEKIEKVKDKKYKSYGESSKGQNEERHRLLGGSRGK</sequence>
<dbReference type="Proteomes" id="UP000297299">
    <property type="component" value="Unassembled WGS sequence"/>
</dbReference>
<protein>
    <submittedName>
        <fullName evidence="2">Uncharacterized protein</fullName>
    </submittedName>
</protein>
<feature type="compositionally biased region" description="Basic and acidic residues" evidence="1">
    <location>
        <begin position="72"/>
        <end position="82"/>
    </location>
</feature>
<feature type="compositionally biased region" description="Basic and acidic residues" evidence="1">
    <location>
        <begin position="90"/>
        <end position="109"/>
    </location>
</feature>
<reference evidence="2 3" key="1">
    <citation type="submission" date="2017-11" db="EMBL/GenBank/DDBJ databases">
        <title>Comparative genomics of Botrytis spp.</title>
        <authorList>
            <person name="Valero-Jimenez C.A."/>
            <person name="Tapia P."/>
            <person name="Veloso J."/>
            <person name="Silva-Moreno E."/>
            <person name="Staats M."/>
            <person name="Valdes J.H."/>
            <person name="Van Kan J.A.L."/>
        </authorList>
    </citation>
    <scope>NUCLEOTIDE SEQUENCE [LARGE SCALE GENOMIC DNA]</scope>
    <source>
        <strain evidence="2 3">MUCL2830</strain>
    </source>
</reference>
<name>A0A4Y8CHY7_9HELO</name>
<proteinExistence type="predicted"/>
<comment type="caution">
    <text evidence="2">The sequence shown here is derived from an EMBL/GenBank/DDBJ whole genome shotgun (WGS) entry which is preliminary data.</text>
</comment>
<feature type="region of interest" description="Disordered" evidence="1">
    <location>
        <begin position="1"/>
        <end position="46"/>
    </location>
</feature>
<dbReference type="AlphaFoldDB" id="A0A4Y8CHY7"/>
<dbReference type="OrthoDB" id="3561604at2759"/>
<evidence type="ECO:0000313" key="2">
    <source>
        <dbReference type="EMBL" id="TEY33328.1"/>
    </source>
</evidence>
<keyword evidence="3" id="KW-1185">Reference proteome</keyword>